<sequence>MSPVYNSTITLSATVGEVNKTVTVGSTNPNLSGEDLLRLAKRALDDNEVTGTEGVTIEINISGYEERPHSISIATSSLPEDETREQLETKKFNDELEYRTGEMFSNALNWYLCKASGYTGAPMSDRMLADMSAREIAKGWAHVQMLQEHICKLEGCNKDASELITAYKRQINDLQQLMGKRAEEYETEIRSLNGTAVANNRAFSEERKELIAQRDAEKRSADDLANRLNIIRKHMDAMEGVI</sequence>
<name>A0A513ZWP8_9CAUD</name>
<dbReference type="Proteomes" id="UP000317247">
    <property type="component" value="Segment"/>
</dbReference>
<proteinExistence type="predicted"/>
<dbReference type="RefSeq" id="YP_009845526.1">
    <property type="nucleotide sequence ID" value="NC_048763.1"/>
</dbReference>
<reference evidence="1 2" key="1">
    <citation type="submission" date="2019-04" db="EMBL/GenBank/DDBJ databases">
        <title>Salmonella bacteriophage diversity and host specificity revealed by physiological characterization and whole genome sequencing.</title>
        <authorList>
            <person name="Fong K."/>
            <person name="Wang S."/>
            <person name="Delaquis P."/>
            <person name="Tremblay D."/>
            <person name="Moineau S."/>
            <person name="Levesque R."/>
            <person name="Goodridge L."/>
        </authorList>
    </citation>
    <scope>NUCLEOTIDE SEQUENCE [LARGE SCALE GENOMIC DNA]</scope>
</reference>
<accession>A0A513ZWP8</accession>
<keyword evidence="2" id="KW-1185">Reference proteome</keyword>
<protein>
    <submittedName>
        <fullName evidence="1">Uncharacterized protein</fullName>
    </submittedName>
</protein>
<dbReference type="GeneID" id="55615887"/>
<dbReference type="KEGG" id="vg:55615887"/>
<organism evidence="1 2">
    <name type="scientific">Salmonella phage SE13</name>
    <dbReference type="NCBI Taxonomy" id="2575325"/>
    <lineage>
        <taxon>Viruses</taxon>
        <taxon>Duplodnaviria</taxon>
        <taxon>Heunggongvirae</taxon>
        <taxon>Uroviricota</taxon>
        <taxon>Caudoviricetes</taxon>
        <taxon>Rosemountvirus</taxon>
        <taxon>Rosemountvirus SE13</taxon>
    </lineage>
</organism>
<evidence type="ECO:0000313" key="2">
    <source>
        <dbReference type="Proteomes" id="UP000317247"/>
    </source>
</evidence>
<dbReference type="EMBL" id="MK770411">
    <property type="protein sequence ID" value="QDH45125.1"/>
    <property type="molecule type" value="Genomic_DNA"/>
</dbReference>
<evidence type="ECO:0000313" key="1">
    <source>
        <dbReference type="EMBL" id="QDH45125.1"/>
    </source>
</evidence>